<keyword evidence="1" id="KW-0175">Coiled coil</keyword>
<proteinExistence type="evidence at transcript level"/>
<protein>
    <submittedName>
        <fullName evidence="3">Uncharacterized protein</fullName>
    </submittedName>
</protein>
<organism evidence="3">
    <name type="scientific">Medicago truncatula</name>
    <name type="common">Barrel medic</name>
    <name type="synonym">Medicago tribuloides</name>
    <dbReference type="NCBI Taxonomy" id="3880"/>
    <lineage>
        <taxon>Eukaryota</taxon>
        <taxon>Viridiplantae</taxon>
        <taxon>Streptophyta</taxon>
        <taxon>Embryophyta</taxon>
        <taxon>Tracheophyta</taxon>
        <taxon>Spermatophyta</taxon>
        <taxon>Magnoliopsida</taxon>
        <taxon>eudicotyledons</taxon>
        <taxon>Gunneridae</taxon>
        <taxon>Pentapetalae</taxon>
        <taxon>rosids</taxon>
        <taxon>fabids</taxon>
        <taxon>Fabales</taxon>
        <taxon>Fabaceae</taxon>
        <taxon>Papilionoideae</taxon>
        <taxon>50 kb inversion clade</taxon>
        <taxon>NPAAA clade</taxon>
        <taxon>Hologalegina</taxon>
        <taxon>IRL clade</taxon>
        <taxon>Trifolieae</taxon>
        <taxon>Medicago</taxon>
    </lineage>
</organism>
<sequence>MWNCLEPSVHRVLSLVAKIKSLEKDKEHLRINLHKAEEEVKLLFDENSIVDKANKRISKKCKERNDPSSGEKHTSSPSSKSNKRKSSPKTSSPVEQKERNHPNSSEKHTSSRSAKSNKRTSSPRTSSSVERKIDFDDQDSERQPLSPLRYNSTDCRIRKQ</sequence>
<evidence type="ECO:0000256" key="1">
    <source>
        <dbReference type="SAM" id="Coils"/>
    </source>
</evidence>
<reference evidence="3" key="1">
    <citation type="submission" date="2012-05" db="EMBL/GenBank/DDBJ databases">
        <authorList>
            <person name="Krishnakumar V."/>
            <person name="Cheung F."/>
            <person name="Xiao Y."/>
            <person name="Chan A."/>
            <person name="Moskal W.A."/>
            <person name="Town C.D."/>
        </authorList>
    </citation>
    <scope>NUCLEOTIDE SEQUENCE</scope>
</reference>
<dbReference type="PANTHER" id="PTHR35689:SF2">
    <property type="entry name" value="PLANT PROTEIN MATCH IS: (TAIR:PLANT.1) PROTEIN, PUTATIVE-RELATED"/>
    <property type="match status" value="1"/>
</dbReference>
<feature type="coiled-coil region" evidence="1">
    <location>
        <begin position="12"/>
        <end position="46"/>
    </location>
</feature>
<dbReference type="AlphaFoldDB" id="I3S9Q7"/>
<evidence type="ECO:0000313" key="3">
    <source>
        <dbReference type="EMBL" id="AFK36999.1"/>
    </source>
</evidence>
<feature type="compositionally biased region" description="Basic and acidic residues" evidence="2">
    <location>
        <begin position="95"/>
        <end position="109"/>
    </location>
</feature>
<dbReference type="PANTHER" id="PTHR35689">
    <property type="entry name" value="EARLY ENDOSOME ANTIGEN"/>
    <property type="match status" value="1"/>
</dbReference>
<feature type="compositionally biased region" description="Polar residues" evidence="2">
    <location>
        <begin position="111"/>
        <end position="128"/>
    </location>
</feature>
<feature type="region of interest" description="Disordered" evidence="2">
    <location>
        <begin position="53"/>
        <end position="160"/>
    </location>
</feature>
<feature type="compositionally biased region" description="Basic and acidic residues" evidence="2">
    <location>
        <begin position="63"/>
        <end position="74"/>
    </location>
</feature>
<dbReference type="EMBL" id="BT137204">
    <property type="protein sequence ID" value="AFK36999.1"/>
    <property type="molecule type" value="mRNA"/>
</dbReference>
<evidence type="ECO:0000256" key="2">
    <source>
        <dbReference type="SAM" id="MobiDB-lite"/>
    </source>
</evidence>
<name>I3S9Q7_MEDTR</name>
<dbReference type="ExpressionAtlas" id="I3S9Q7">
    <property type="expression patterns" value="differential"/>
</dbReference>
<accession>I3S9Q7</accession>